<feature type="chain" id="PRO_5046269337" evidence="2">
    <location>
        <begin position="22"/>
        <end position="197"/>
    </location>
</feature>
<feature type="signal peptide" evidence="2">
    <location>
        <begin position="1"/>
        <end position="21"/>
    </location>
</feature>
<organism evidence="4 5">
    <name type="scientific">Fluctibacter halophilus</name>
    <dbReference type="NCBI Taxonomy" id="226011"/>
    <lineage>
        <taxon>Bacteria</taxon>
        <taxon>Pseudomonadati</taxon>
        <taxon>Pseudomonadota</taxon>
        <taxon>Gammaproteobacteria</taxon>
        <taxon>Alteromonadales</taxon>
        <taxon>Alteromonadaceae</taxon>
        <taxon>Fluctibacter</taxon>
    </lineage>
</organism>
<comment type="caution">
    <text evidence="4">The sequence shown here is derived from an EMBL/GenBank/DDBJ whole genome shotgun (WGS) entry which is preliminary data.</text>
</comment>
<dbReference type="Pfam" id="PF13505">
    <property type="entry name" value="OMP_b-brl"/>
    <property type="match status" value="1"/>
</dbReference>
<accession>A0ABS8G286</accession>
<gene>
    <name evidence="4" type="ORF">LJ739_00345</name>
</gene>
<dbReference type="SUPFAM" id="SSF56925">
    <property type="entry name" value="OMPA-like"/>
    <property type="match status" value="1"/>
</dbReference>
<evidence type="ECO:0000256" key="2">
    <source>
        <dbReference type="SAM" id="SignalP"/>
    </source>
</evidence>
<protein>
    <submittedName>
        <fullName evidence="4">Outer membrane beta-barrel protein</fullName>
    </submittedName>
</protein>
<dbReference type="Gene3D" id="2.40.160.20">
    <property type="match status" value="1"/>
</dbReference>
<sequence>MKTSLLALATVLSVSSLSVSATERMYGLFAPGYAQTSMLDTDADDAGYTFALGYEFAPQWYVEMGYQSLSDSDPSGDPASDDFSPGLQAQGLYLSVLGKAGSQSGELFYRLGLMNVDAKGQSLAIDGVCEVGQPIEPPQDAGVRACTFDEGLIAGVIGLGFDYYLGPRTMLRGEVQRVQGEHDFSSNVATIGLRYNF</sequence>
<keyword evidence="1 2" id="KW-0732">Signal</keyword>
<evidence type="ECO:0000313" key="4">
    <source>
        <dbReference type="EMBL" id="MCC2614687.1"/>
    </source>
</evidence>
<dbReference type="Proteomes" id="UP001520878">
    <property type="component" value="Unassembled WGS sequence"/>
</dbReference>
<proteinExistence type="predicted"/>
<dbReference type="RefSeq" id="WP_229156608.1">
    <property type="nucleotide sequence ID" value="NZ_JAJEWP010000001.1"/>
</dbReference>
<name>A0ABS8G286_9ALTE</name>
<feature type="domain" description="Outer membrane protein beta-barrel" evidence="3">
    <location>
        <begin position="5"/>
        <end position="197"/>
    </location>
</feature>
<reference evidence="4 5" key="1">
    <citation type="submission" date="2021-10" db="EMBL/GenBank/DDBJ databases">
        <title>Draft genome of Aestuariibacter halophilus JC2043.</title>
        <authorList>
            <person name="Emsley S.A."/>
            <person name="Pfannmuller K.M."/>
            <person name="Ushijima B."/>
            <person name="Saw J.H."/>
            <person name="Videau P."/>
        </authorList>
    </citation>
    <scope>NUCLEOTIDE SEQUENCE [LARGE SCALE GENOMIC DNA]</scope>
    <source>
        <strain evidence="4 5">JC2043</strain>
    </source>
</reference>
<evidence type="ECO:0000313" key="5">
    <source>
        <dbReference type="Proteomes" id="UP001520878"/>
    </source>
</evidence>
<dbReference type="EMBL" id="JAJEWP010000001">
    <property type="protein sequence ID" value="MCC2614687.1"/>
    <property type="molecule type" value="Genomic_DNA"/>
</dbReference>
<evidence type="ECO:0000259" key="3">
    <source>
        <dbReference type="Pfam" id="PF13505"/>
    </source>
</evidence>
<dbReference type="InterPro" id="IPR027385">
    <property type="entry name" value="Beta-barrel_OMP"/>
</dbReference>
<keyword evidence="5" id="KW-1185">Reference proteome</keyword>
<evidence type="ECO:0000256" key="1">
    <source>
        <dbReference type="ARBA" id="ARBA00022729"/>
    </source>
</evidence>
<dbReference type="InterPro" id="IPR011250">
    <property type="entry name" value="OMP/PagP_B-barrel"/>
</dbReference>